<dbReference type="EnsemblPlants" id="KRH13538">
    <property type="protein sequence ID" value="KRH13538"/>
    <property type="gene ID" value="GLYMA_15G246800"/>
</dbReference>
<dbReference type="InterPro" id="IPR002182">
    <property type="entry name" value="NB-ARC"/>
</dbReference>
<evidence type="ECO:0000256" key="1">
    <source>
        <dbReference type="ARBA" id="ARBA00008894"/>
    </source>
</evidence>
<dbReference type="EnsemblPlants" id="KRH13535">
    <property type="protein sequence ID" value="KRH13535"/>
    <property type="gene ID" value="GLYMA_15G246800"/>
</dbReference>
<comment type="similarity">
    <text evidence="1">Belongs to the disease resistance NB-LRR family.</text>
</comment>
<dbReference type="Pfam" id="PF00931">
    <property type="entry name" value="NB-ARC"/>
    <property type="match status" value="1"/>
</dbReference>
<name>K7MDP8_SOYBN</name>
<dbReference type="SMR" id="K7MDP8"/>
<dbReference type="Gene3D" id="1.10.8.430">
    <property type="entry name" value="Helical domain of apoptotic protease-activating factors"/>
    <property type="match status" value="1"/>
</dbReference>
<evidence type="ECO:0000256" key="3">
    <source>
        <dbReference type="ARBA" id="ARBA00022821"/>
    </source>
</evidence>
<dbReference type="OrthoDB" id="1747797at2759"/>
<dbReference type="eggNOG" id="KOG4658">
    <property type="taxonomic scope" value="Eukaryota"/>
</dbReference>
<dbReference type="Gramene" id="KRH13535">
    <property type="protein sequence ID" value="KRH13535"/>
    <property type="gene ID" value="GLYMA_15G246800"/>
</dbReference>
<dbReference type="PANTHER" id="PTHR33463">
    <property type="entry name" value="NB-ARC DOMAIN-CONTAINING PROTEIN-RELATED"/>
    <property type="match status" value="1"/>
</dbReference>
<dbReference type="AlphaFoldDB" id="K7MDP8"/>
<dbReference type="Gene3D" id="3.80.10.10">
    <property type="entry name" value="Ribonuclease Inhibitor"/>
    <property type="match status" value="2"/>
</dbReference>
<dbReference type="InterPro" id="IPR032675">
    <property type="entry name" value="LRR_dom_sf"/>
</dbReference>
<dbReference type="Gramene" id="KRH13537">
    <property type="protein sequence ID" value="KRH13537"/>
    <property type="gene ID" value="GLYMA_15G246800"/>
</dbReference>
<organism evidence="7">
    <name type="scientific">Glycine max</name>
    <name type="common">Soybean</name>
    <name type="synonym">Glycine hispida</name>
    <dbReference type="NCBI Taxonomy" id="3847"/>
    <lineage>
        <taxon>Eukaryota</taxon>
        <taxon>Viridiplantae</taxon>
        <taxon>Streptophyta</taxon>
        <taxon>Embryophyta</taxon>
        <taxon>Tracheophyta</taxon>
        <taxon>Spermatophyta</taxon>
        <taxon>Magnoliopsida</taxon>
        <taxon>eudicotyledons</taxon>
        <taxon>Gunneridae</taxon>
        <taxon>Pentapetalae</taxon>
        <taxon>rosids</taxon>
        <taxon>fabids</taxon>
        <taxon>Fabales</taxon>
        <taxon>Fabaceae</taxon>
        <taxon>Papilionoideae</taxon>
        <taxon>50 kb inversion clade</taxon>
        <taxon>NPAAA clade</taxon>
        <taxon>indigoferoid/millettioid clade</taxon>
        <taxon>Phaseoleae</taxon>
        <taxon>Glycine</taxon>
        <taxon>Glycine subgen. Soja</taxon>
    </lineage>
</organism>
<evidence type="ECO:0000256" key="5">
    <source>
        <dbReference type="SAM" id="Coils"/>
    </source>
</evidence>
<keyword evidence="3" id="KW-0611">Plant defense</keyword>
<dbReference type="InterPro" id="IPR050905">
    <property type="entry name" value="Plant_NBS-LRR"/>
</dbReference>
<proteinExistence type="inferred from homology"/>
<protein>
    <recommendedName>
        <fullName evidence="6">AAA+ ATPase domain-containing protein</fullName>
    </recommendedName>
</protein>
<dbReference type="InterPro" id="IPR057135">
    <property type="entry name" value="At4g27190-like_LRR"/>
</dbReference>
<dbReference type="PaxDb" id="3847-GLYMA15G39531.1"/>
<keyword evidence="5" id="KW-0175">Coiled coil</keyword>
<dbReference type="RefSeq" id="XP_040865430.1">
    <property type="nucleotide sequence ID" value="XM_041009496.1"/>
</dbReference>
<dbReference type="GeneID" id="102660184"/>
<dbReference type="InterPro" id="IPR042197">
    <property type="entry name" value="Apaf_helical"/>
</dbReference>
<evidence type="ECO:0000313" key="7">
    <source>
        <dbReference type="EMBL" id="KRH13536.1"/>
    </source>
</evidence>
<dbReference type="EnsemblPlants" id="KRH13536">
    <property type="protein sequence ID" value="KRH13536"/>
    <property type="gene ID" value="GLYMA_15G246800"/>
</dbReference>
<dbReference type="HOGENOM" id="CLU_000427_3_1_1"/>
<keyword evidence="2" id="KW-0547">Nucleotide-binding</keyword>
<dbReference type="FunFam" id="3.40.50.300:FF:001091">
    <property type="entry name" value="Probable disease resistance protein At1g61300"/>
    <property type="match status" value="1"/>
</dbReference>
<evidence type="ECO:0000256" key="2">
    <source>
        <dbReference type="ARBA" id="ARBA00022741"/>
    </source>
</evidence>
<dbReference type="PRINTS" id="PR00364">
    <property type="entry name" value="DISEASERSIST"/>
</dbReference>
<sequence>MDAIAHVPDVSEIAHLPGVSQIATVITFIKDQIGYISSYEENLEKLMTEVQRLKDTQDGVQHRVVEAERNGEKIENIVQNWLKKANEIVAAANKVIDVEGTRWCLGQYCPYLWTRCQLSKSFEKMTKEISDVIKKAKFETISYRDTPDVTITPSSRGYVALESRTSMLNEIKEILKDPKMYMIGVHGMGGVGKTTLVNELAWQVKKDGLFGAVAIAAITNSPDVKKIQGQIADALDLKLEKESERGRAINLRQRIKKQEKVLIILDDIWSELNLPEVGIPFGDEHNGCKLVITSREREVLTYMETQKDFNLTALLEEDSWNLFQKIAGNVVNEVSIKPIAEEVAKCCAGLPLLITPVAKGLKKKKVHAWRVALTQLKEFKHRELENNVYPALKLSYDFLDTEELKSLFLFIGSFGLNEILTEDLFICCWGLGFYGGVDKLMEARDTHYTFINELRDSSLLLEGELDWVGMHDVVRDVAKSIASKSRPTDPTYSTYADQFRKCHYIISEYLTKVPDDNFFFGMGEVMTLSVYEMSFTPFLPSLNPLISLRSLNLNSCILGDIRIVAELSNLEILSLGGSSITELPGEIKHLTRLRLLNLTYCDSLRVIPTNLISSLMRLEELYMGGCYNIEWEVEGKKSESNNANVRELQNLHNLTTLEISFINTWVLPRNFRFPANLKRYNILIANHMLAYNILIGSDRGKWELSSIWYGGALERTLKLTDYWQTSRSLFTTVEDLSLAKLKGVKDLYDLDVDGFPQLKHLYIHGNGELLHLINPRRLVNPHSAFLNLETLVLYNLYKMEEICHGPMQTQSFAKLKVIEVTSCHRLKNLFLYSLSGNLSQLHEMKISSCEGMTEIIAVEKQEDQKKLLQIVLPELHSVTLRGLLELQSFYCSVTVDQGNPSSQSIPLALFNQKVVTPKLETLELYDMNVCKIWDDKLLVLSCFQNLTRLIVVKCNCLTSLFPSGVARVLVKLQHVEISSCERLKVIFAQEEEICGSSNEGDGPVLDEIAFMKLEELTLKYLPRLTSFCQGSYSFKFPSLQKVHLKECPMMETFCHGNLTTTSHIEVRCLYDESEDHWDGDLKYYC</sequence>
<dbReference type="OMA" id="LEISFIN"/>
<feature type="coiled-coil region" evidence="5">
    <location>
        <begin position="36"/>
        <end position="70"/>
    </location>
</feature>
<dbReference type="SUPFAM" id="SSF52540">
    <property type="entry name" value="P-loop containing nucleoside triphosphate hydrolases"/>
    <property type="match status" value="1"/>
</dbReference>
<dbReference type="SUPFAM" id="SSF52058">
    <property type="entry name" value="L domain-like"/>
    <property type="match status" value="2"/>
</dbReference>
<evidence type="ECO:0000259" key="6">
    <source>
        <dbReference type="SMART" id="SM00382"/>
    </source>
</evidence>
<dbReference type="EMBL" id="CM000848">
    <property type="protein sequence ID" value="KRH13535.1"/>
    <property type="molecule type" value="Genomic_DNA"/>
</dbReference>
<keyword evidence="9" id="KW-1185">Reference proteome</keyword>
<evidence type="ECO:0000313" key="8">
    <source>
        <dbReference type="EnsemblPlants" id="KRH13535"/>
    </source>
</evidence>
<dbReference type="KEGG" id="gmx:102660184"/>
<feature type="domain" description="AAA+ ATPase" evidence="6">
    <location>
        <begin position="179"/>
        <end position="315"/>
    </location>
</feature>
<dbReference type="EMBL" id="CM000848">
    <property type="protein sequence ID" value="KRH13537.1"/>
    <property type="molecule type" value="Genomic_DNA"/>
</dbReference>
<dbReference type="Gramene" id="KRH13536">
    <property type="protein sequence ID" value="KRH13536"/>
    <property type="gene ID" value="GLYMA_15G246800"/>
</dbReference>
<reference evidence="7" key="3">
    <citation type="submission" date="2018-07" db="EMBL/GenBank/DDBJ databases">
        <title>WGS assembly of Glycine max.</title>
        <authorList>
            <person name="Schmutz J."/>
            <person name="Cannon S."/>
            <person name="Schlueter J."/>
            <person name="Ma J."/>
            <person name="Mitros T."/>
            <person name="Nelson W."/>
            <person name="Hyten D."/>
            <person name="Song Q."/>
            <person name="Thelen J."/>
            <person name="Cheng J."/>
            <person name="Xu D."/>
            <person name="Hellsten U."/>
            <person name="May G."/>
            <person name="Yu Y."/>
            <person name="Sakurai T."/>
            <person name="Umezawa T."/>
            <person name="Bhattacharyya M."/>
            <person name="Sandhu D."/>
            <person name="Valliyodan B."/>
            <person name="Lindquist E."/>
            <person name="Peto M."/>
            <person name="Grant D."/>
            <person name="Shu S."/>
            <person name="Goodstein D."/>
            <person name="Barry K."/>
            <person name="Futrell-Griggs M."/>
            <person name="Abernathy B."/>
            <person name="Du J."/>
            <person name="Tian Z."/>
            <person name="Zhu L."/>
            <person name="Gill N."/>
            <person name="Joshi T."/>
            <person name="Libault M."/>
            <person name="Sethuraman A."/>
            <person name="Zhang X."/>
            <person name="Shinozaki K."/>
            <person name="Nguyen H."/>
            <person name="Wing R."/>
            <person name="Cregan P."/>
            <person name="Specht J."/>
            <person name="Grimwood J."/>
            <person name="Rokhsar D."/>
            <person name="Stacey G."/>
            <person name="Shoemaker R."/>
            <person name="Jackson S."/>
        </authorList>
    </citation>
    <scope>NUCLEOTIDE SEQUENCE</scope>
    <source>
        <tissue evidence="7">Callus</tissue>
    </source>
</reference>
<gene>
    <name evidence="8" type="primary">LOC102660184</name>
    <name evidence="7" type="ORF">GLYMA_15G246800</name>
</gene>
<evidence type="ECO:0000256" key="4">
    <source>
        <dbReference type="ARBA" id="ARBA00022840"/>
    </source>
</evidence>
<dbReference type="EnsemblPlants" id="KRH13537">
    <property type="protein sequence ID" value="KRH13537"/>
    <property type="gene ID" value="GLYMA_15G246800"/>
</dbReference>
<dbReference type="PANTHER" id="PTHR33463:SF203">
    <property type="entry name" value="AAA+ ATPASE DOMAIN-CONTAINING PROTEIN"/>
    <property type="match status" value="1"/>
</dbReference>
<dbReference type="Gramene" id="KRH13538">
    <property type="protein sequence ID" value="KRH13538"/>
    <property type="gene ID" value="GLYMA_15G246800"/>
</dbReference>
<dbReference type="SMART" id="SM00382">
    <property type="entry name" value="AAA"/>
    <property type="match status" value="1"/>
</dbReference>
<dbReference type="EMBL" id="CM000848">
    <property type="protein sequence ID" value="KRH13536.1"/>
    <property type="molecule type" value="Genomic_DNA"/>
</dbReference>
<dbReference type="Proteomes" id="UP000008827">
    <property type="component" value="Chromosome 15"/>
</dbReference>
<dbReference type="Gene3D" id="3.40.50.300">
    <property type="entry name" value="P-loop containing nucleotide triphosphate hydrolases"/>
    <property type="match status" value="1"/>
</dbReference>
<dbReference type="Pfam" id="PF23247">
    <property type="entry name" value="LRR_RPS2"/>
    <property type="match status" value="2"/>
</dbReference>
<accession>K7MDP8</accession>
<dbReference type="GO" id="GO:0006952">
    <property type="term" value="P:defense response"/>
    <property type="evidence" value="ECO:0007669"/>
    <property type="project" value="UniProtKB-KW"/>
</dbReference>
<reference evidence="7 8" key="1">
    <citation type="journal article" date="2010" name="Nature">
        <title>Genome sequence of the palaeopolyploid soybean.</title>
        <authorList>
            <person name="Schmutz J."/>
            <person name="Cannon S.B."/>
            <person name="Schlueter J."/>
            <person name="Ma J."/>
            <person name="Mitros T."/>
            <person name="Nelson W."/>
            <person name="Hyten D.L."/>
            <person name="Song Q."/>
            <person name="Thelen J.J."/>
            <person name="Cheng J."/>
            <person name="Xu D."/>
            <person name="Hellsten U."/>
            <person name="May G.D."/>
            <person name="Yu Y."/>
            <person name="Sakurai T."/>
            <person name="Umezawa T."/>
            <person name="Bhattacharyya M.K."/>
            <person name="Sandhu D."/>
            <person name="Valliyodan B."/>
            <person name="Lindquist E."/>
            <person name="Peto M."/>
            <person name="Grant D."/>
            <person name="Shu S."/>
            <person name="Goodstein D."/>
            <person name="Barry K."/>
            <person name="Futrell-Griggs M."/>
            <person name="Abernathy B."/>
            <person name="Du J."/>
            <person name="Tian Z."/>
            <person name="Zhu L."/>
            <person name="Gill N."/>
            <person name="Joshi T."/>
            <person name="Libault M."/>
            <person name="Sethuraman A."/>
            <person name="Zhang X.-C."/>
            <person name="Shinozaki K."/>
            <person name="Nguyen H.T."/>
            <person name="Wing R.A."/>
            <person name="Cregan P."/>
            <person name="Specht J."/>
            <person name="Grimwood J."/>
            <person name="Rokhsar D."/>
            <person name="Stacey G."/>
            <person name="Shoemaker R.C."/>
            <person name="Jackson S.A."/>
        </authorList>
    </citation>
    <scope>NUCLEOTIDE SEQUENCE [LARGE SCALE GENOMIC DNA]</scope>
    <source>
        <strain evidence="8">cv. Williams 82</strain>
        <tissue evidence="7">Callus</tissue>
    </source>
</reference>
<dbReference type="InterPro" id="IPR003593">
    <property type="entry name" value="AAA+_ATPase"/>
</dbReference>
<keyword evidence="4" id="KW-0067">ATP-binding</keyword>
<evidence type="ECO:0000313" key="9">
    <source>
        <dbReference type="Proteomes" id="UP000008827"/>
    </source>
</evidence>
<dbReference type="EMBL" id="CM000848">
    <property type="protein sequence ID" value="KRH13538.1"/>
    <property type="molecule type" value="Genomic_DNA"/>
</dbReference>
<dbReference type="InterPro" id="IPR027417">
    <property type="entry name" value="P-loop_NTPase"/>
</dbReference>
<reference evidence="8" key="2">
    <citation type="submission" date="2018-02" db="UniProtKB">
        <authorList>
            <consortium name="EnsemblPlants"/>
        </authorList>
    </citation>
    <scope>IDENTIFICATION</scope>
    <source>
        <strain evidence="8">Williams 82</strain>
    </source>
</reference>
<dbReference type="GO" id="GO:0005524">
    <property type="term" value="F:ATP binding"/>
    <property type="evidence" value="ECO:0007669"/>
    <property type="project" value="UniProtKB-KW"/>
</dbReference>
<dbReference type="GO" id="GO:0043531">
    <property type="term" value="F:ADP binding"/>
    <property type="evidence" value="ECO:0007669"/>
    <property type="project" value="InterPro"/>
</dbReference>
<dbReference type="RefSeq" id="XP_014622963.1">
    <property type="nucleotide sequence ID" value="XM_014767477.2"/>
</dbReference>